<keyword evidence="2 7" id="KW-0813">Transport</keyword>
<organism evidence="9 10">
    <name type="scientific">Paenibacillus macquariensis</name>
    <dbReference type="NCBI Taxonomy" id="948756"/>
    <lineage>
        <taxon>Bacteria</taxon>
        <taxon>Bacillati</taxon>
        <taxon>Bacillota</taxon>
        <taxon>Bacilli</taxon>
        <taxon>Bacillales</taxon>
        <taxon>Paenibacillaceae</taxon>
        <taxon>Paenibacillus</taxon>
    </lineage>
</organism>
<evidence type="ECO:0000313" key="10">
    <source>
        <dbReference type="Proteomes" id="UP000186666"/>
    </source>
</evidence>
<proteinExistence type="inferred from homology"/>
<dbReference type="SUPFAM" id="SSF161098">
    <property type="entry name" value="MetI-like"/>
    <property type="match status" value="1"/>
</dbReference>
<dbReference type="InterPro" id="IPR035906">
    <property type="entry name" value="MetI-like_sf"/>
</dbReference>
<feature type="transmembrane region" description="Helical" evidence="7">
    <location>
        <begin position="12"/>
        <end position="30"/>
    </location>
</feature>
<keyword evidence="6 7" id="KW-0472">Membrane</keyword>
<dbReference type="CDD" id="cd06261">
    <property type="entry name" value="TM_PBP2"/>
    <property type="match status" value="1"/>
</dbReference>
<sequence>MHDTKGDRFMVIFIYAFLTILALTTLYPFLNAIAVSFNQGSDTAKGGITLWPRHFTLENYAIVFKDERLMNGFFISVLRTVVGTITAILATAIFSYGMSKKELVGRKYYMVLCIITMYFSGGLIPTFLLMRNLHLMNSFWIFIIPSLIGVWNMIIFRTFFQGLPAGLEESAKMDGCGNWSTLFRIVLPLSGPVIATLALFTAVSHWNEWFVASIYISKDDLMPIQTILKQILASNIVSEQTAGLDAASLAHMQKAKTITSKSLSMATMMVATLPIVCVYPFVQKYFVKGVLVGSLKE</sequence>
<evidence type="ECO:0000256" key="4">
    <source>
        <dbReference type="ARBA" id="ARBA00022692"/>
    </source>
</evidence>
<evidence type="ECO:0000256" key="7">
    <source>
        <dbReference type="RuleBase" id="RU363032"/>
    </source>
</evidence>
<dbReference type="PROSITE" id="PS50928">
    <property type="entry name" value="ABC_TM1"/>
    <property type="match status" value="1"/>
</dbReference>
<dbReference type="Proteomes" id="UP000186666">
    <property type="component" value="Unassembled WGS sequence"/>
</dbReference>
<evidence type="ECO:0000256" key="1">
    <source>
        <dbReference type="ARBA" id="ARBA00004651"/>
    </source>
</evidence>
<feature type="transmembrane region" description="Helical" evidence="7">
    <location>
        <begin position="262"/>
        <end position="282"/>
    </location>
</feature>
<feature type="transmembrane region" description="Helical" evidence="7">
    <location>
        <begin position="139"/>
        <end position="160"/>
    </location>
</feature>
<evidence type="ECO:0000313" key="9">
    <source>
        <dbReference type="EMBL" id="SIR41077.1"/>
    </source>
</evidence>
<dbReference type="PANTHER" id="PTHR43744">
    <property type="entry name" value="ABC TRANSPORTER PERMEASE PROTEIN MG189-RELATED-RELATED"/>
    <property type="match status" value="1"/>
</dbReference>
<evidence type="ECO:0000256" key="5">
    <source>
        <dbReference type="ARBA" id="ARBA00022989"/>
    </source>
</evidence>
<evidence type="ECO:0000256" key="3">
    <source>
        <dbReference type="ARBA" id="ARBA00022475"/>
    </source>
</evidence>
<evidence type="ECO:0000256" key="2">
    <source>
        <dbReference type="ARBA" id="ARBA00022448"/>
    </source>
</evidence>
<accession>A0ABY1K8N4</accession>
<keyword evidence="4 7" id="KW-0812">Transmembrane</keyword>
<evidence type="ECO:0000256" key="6">
    <source>
        <dbReference type="ARBA" id="ARBA00023136"/>
    </source>
</evidence>
<dbReference type="RefSeq" id="WP_170878592.1">
    <property type="nucleotide sequence ID" value="NZ_FTNK01000013.1"/>
</dbReference>
<dbReference type="PANTHER" id="PTHR43744:SF9">
    <property type="entry name" value="POLYGALACTURONAN_RHAMNOGALACTURONAN TRANSPORT SYSTEM PERMEASE PROTEIN YTCP"/>
    <property type="match status" value="1"/>
</dbReference>
<dbReference type="Gene3D" id="1.10.3720.10">
    <property type="entry name" value="MetI-like"/>
    <property type="match status" value="1"/>
</dbReference>
<dbReference type="Pfam" id="PF00528">
    <property type="entry name" value="BPD_transp_1"/>
    <property type="match status" value="1"/>
</dbReference>
<keyword evidence="3" id="KW-1003">Cell membrane</keyword>
<name>A0ABY1K8N4_9BACL</name>
<gene>
    <name evidence="9" type="ORF">SAMN05421578_11349</name>
</gene>
<comment type="similarity">
    <text evidence="7">Belongs to the binding-protein-dependent transport system permease family.</text>
</comment>
<keyword evidence="5 7" id="KW-1133">Transmembrane helix</keyword>
<protein>
    <submittedName>
        <fullName evidence="9">Carbohydrate ABC transporter membrane protein 2, CUT1 family</fullName>
    </submittedName>
</protein>
<feature type="domain" description="ABC transmembrane type-1" evidence="8">
    <location>
        <begin position="69"/>
        <end position="282"/>
    </location>
</feature>
<comment type="caution">
    <text evidence="9">The sequence shown here is derived from an EMBL/GenBank/DDBJ whole genome shotgun (WGS) entry which is preliminary data.</text>
</comment>
<evidence type="ECO:0000259" key="8">
    <source>
        <dbReference type="PROSITE" id="PS50928"/>
    </source>
</evidence>
<comment type="subcellular location">
    <subcellularLocation>
        <location evidence="1 7">Cell membrane</location>
        <topology evidence="1 7">Multi-pass membrane protein</topology>
    </subcellularLocation>
</comment>
<feature type="transmembrane region" description="Helical" evidence="7">
    <location>
        <begin position="73"/>
        <end position="96"/>
    </location>
</feature>
<dbReference type="EMBL" id="FTNK01000013">
    <property type="protein sequence ID" value="SIR41077.1"/>
    <property type="molecule type" value="Genomic_DNA"/>
</dbReference>
<feature type="transmembrane region" description="Helical" evidence="7">
    <location>
        <begin position="181"/>
        <end position="203"/>
    </location>
</feature>
<reference evidence="9 10" key="1">
    <citation type="submission" date="2017-01" db="EMBL/GenBank/DDBJ databases">
        <authorList>
            <person name="Varghese N."/>
            <person name="Submissions S."/>
        </authorList>
    </citation>
    <scope>NUCLEOTIDE SEQUENCE [LARGE SCALE GENOMIC DNA]</scope>
    <source>
        <strain evidence="9 10">ATCC 23464</strain>
    </source>
</reference>
<keyword evidence="10" id="KW-1185">Reference proteome</keyword>
<dbReference type="InterPro" id="IPR000515">
    <property type="entry name" value="MetI-like"/>
</dbReference>
<feature type="transmembrane region" description="Helical" evidence="7">
    <location>
        <begin position="108"/>
        <end position="127"/>
    </location>
</feature>